<dbReference type="Pfam" id="PF02037">
    <property type="entry name" value="SAP"/>
    <property type="match status" value="1"/>
</dbReference>
<feature type="domain" description="SAP" evidence="2">
    <location>
        <begin position="6"/>
        <end position="40"/>
    </location>
</feature>
<sequence length="613" mass="64932">MKEEEVAGLRVADLRDELKSRGLAVTGLKAALAERLLGAIRQENAEAAEPEAKDAPQEEQPKAVEEEKELAKEDTLGQAPGSAAKNEPSAAPESNKAADEIAEPKEAASIVAADETAEAKEEPDMKEAPKDVPNKEVSQEPDQDAPDAKAADEATAEEFAVPTSDAAKDADEGAAAEEEKPADRGDDLQEGSASPQPRHRELAAERAEAPAPVPVQDAAEEEVDYEADEVIDEVPTAPEEPAPHEARRPRAQSEAKSAAEGKSAAGKASEAGGKKGTESTGPGDKAADKDDAVTKDGKRKRAPIPIFVPREKRAAAEANGDKTKGSDAADAPERAAKLARTDSNDKRSVFERLKSGSGKEEQADQGADVPPKRAPSSREAASCALLITGFIRPFTEKQAQQKLSETGEITGFWMTKIKDRAYVIYATEEQAEATRQAVTGIEWPLGNGNSLRPKFVPVEDAEESIKTGVPQETRRPAAAAAAGKPSGASAQVAAAAAAAAEPNNRAAAAKPADSITKTKRLMVAVWVQSLDARAILEERRRARGGKSERAPEVAADAADPEPMDEDEPKSLEDLFRKTTTRPWLYWVPLTDDQVAEKAKKDAAALPGPPPTKK</sequence>
<feature type="compositionally biased region" description="Basic and acidic residues" evidence="1">
    <location>
        <begin position="285"/>
        <end position="296"/>
    </location>
</feature>
<feature type="region of interest" description="Disordered" evidence="1">
    <location>
        <begin position="43"/>
        <end position="379"/>
    </location>
</feature>
<name>I0Z0F2_COCSC</name>
<dbReference type="InterPro" id="IPR034257">
    <property type="entry name" value="Acinus_RRM"/>
</dbReference>
<feature type="compositionally biased region" description="Basic and acidic residues" evidence="1">
    <location>
        <begin position="117"/>
        <end position="138"/>
    </location>
</feature>
<dbReference type="SMART" id="SM00513">
    <property type="entry name" value="SAP"/>
    <property type="match status" value="1"/>
</dbReference>
<dbReference type="EMBL" id="AGSI01000006">
    <property type="protein sequence ID" value="EIE24121.1"/>
    <property type="molecule type" value="Genomic_DNA"/>
</dbReference>
<dbReference type="GO" id="GO:0003676">
    <property type="term" value="F:nucleic acid binding"/>
    <property type="evidence" value="ECO:0007669"/>
    <property type="project" value="InterPro"/>
</dbReference>
<evidence type="ECO:0000313" key="4">
    <source>
        <dbReference type="Proteomes" id="UP000007264"/>
    </source>
</evidence>
<feature type="compositionally biased region" description="Basic and acidic residues" evidence="1">
    <location>
        <begin position="96"/>
        <end position="106"/>
    </location>
</feature>
<feature type="compositionally biased region" description="Basic and acidic residues" evidence="1">
    <location>
        <begin position="50"/>
        <end position="75"/>
    </location>
</feature>
<dbReference type="STRING" id="574566.I0Z0F2"/>
<feature type="compositionally biased region" description="Basic and acidic residues" evidence="1">
    <location>
        <begin position="241"/>
        <end position="259"/>
    </location>
</feature>
<feature type="compositionally biased region" description="Basic and acidic residues" evidence="1">
    <location>
        <begin position="309"/>
        <end position="362"/>
    </location>
</feature>
<comment type="caution">
    <text evidence="3">The sequence shown here is derived from an EMBL/GenBank/DDBJ whole genome shotgun (WGS) entry which is preliminary data.</text>
</comment>
<dbReference type="CDD" id="cd12432">
    <property type="entry name" value="RRM_ACINU"/>
    <property type="match status" value="1"/>
</dbReference>
<dbReference type="PANTHER" id="PTHR47031:SF3">
    <property type="entry name" value="SAP DOMAIN-CONTAINING PROTEIN"/>
    <property type="match status" value="1"/>
</dbReference>
<dbReference type="PROSITE" id="PS50800">
    <property type="entry name" value="SAP"/>
    <property type="match status" value="1"/>
</dbReference>
<reference evidence="3 4" key="1">
    <citation type="journal article" date="2012" name="Genome Biol.">
        <title>The genome of the polar eukaryotic microalga coccomyxa subellipsoidea reveals traits of cold adaptation.</title>
        <authorList>
            <person name="Blanc G."/>
            <person name="Agarkova I."/>
            <person name="Grimwood J."/>
            <person name="Kuo A."/>
            <person name="Brueggeman A."/>
            <person name="Dunigan D."/>
            <person name="Gurnon J."/>
            <person name="Ladunga I."/>
            <person name="Lindquist E."/>
            <person name="Lucas S."/>
            <person name="Pangilinan J."/>
            <person name="Proschold T."/>
            <person name="Salamov A."/>
            <person name="Schmutz J."/>
            <person name="Weeks D."/>
            <person name="Yamada T."/>
            <person name="Claverie J.M."/>
            <person name="Grigoriev I."/>
            <person name="Van Etten J."/>
            <person name="Lomsadze A."/>
            <person name="Borodovsky M."/>
        </authorList>
    </citation>
    <scope>NUCLEOTIDE SEQUENCE [LARGE SCALE GENOMIC DNA]</scope>
    <source>
        <strain evidence="3 4">C-169</strain>
    </source>
</reference>
<dbReference type="InterPro" id="IPR003034">
    <property type="entry name" value="SAP_dom"/>
</dbReference>
<dbReference type="Pfam" id="PF16294">
    <property type="entry name" value="RSB_motif"/>
    <property type="match status" value="1"/>
</dbReference>
<accession>I0Z0F2</accession>
<dbReference type="AlphaFoldDB" id="I0Z0F2"/>
<dbReference type="InterPro" id="IPR035979">
    <property type="entry name" value="RBD_domain_sf"/>
</dbReference>
<dbReference type="Gene3D" id="1.10.720.30">
    <property type="entry name" value="SAP domain"/>
    <property type="match status" value="1"/>
</dbReference>
<dbReference type="OrthoDB" id="514828at2759"/>
<evidence type="ECO:0000259" key="2">
    <source>
        <dbReference type="PROSITE" id="PS50800"/>
    </source>
</evidence>
<feature type="region of interest" description="Disordered" evidence="1">
    <location>
        <begin position="538"/>
        <end position="570"/>
    </location>
</feature>
<gene>
    <name evidence="3" type="ORF">COCSUDRAFT_65753</name>
</gene>
<feature type="compositionally biased region" description="Basic and acidic residues" evidence="1">
    <location>
        <begin position="166"/>
        <end position="187"/>
    </location>
</feature>
<dbReference type="InterPro" id="IPR032552">
    <property type="entry name" value="RSB_motif"/>
</dbReference>
<evidence type="ECO:0000313" key="3">
    <source>
        <dbReference type="EMBL" id="EIE24121.1"/>
    </source>
</evidence>
<dbReference type="PANTHER" id="PTHR47031">
    <property type="entry name" value="SAP DNA-BINDING DOMAIN-CONTAINING PROTEIN"/>
    <property type="match status" value="1"/>
</dbReference>
<feature type="compositionally biased region" description="Acidic residues" evidence="1">
    <location>
        <begin position="558"/>
        <end position="567"/>
    </location>
</feature>
<feature type="compositionally biased region" description="Basic and acidic residues" evidence="1">
    <location>
        <begin position="538"/>
        <end position="551"/>
    </location>
</feature>
<proteinExistence type="predicted"/>
<dbReference type="GeneID" id="17042119"/>
<protein>
    <recommendedName>
        <fullName evidence="2">SAP domain-containing protein</fullName>
    </recommendedName>
</protein>
<feature type="compositionally biased region" description="Basic and acidic residues" evidence="1">
    <location>
        <begin position="198"/>
        <end position="208"/>
    </location>
</feature>
<dbReference type="InterPro" id="IPR036361">
    <property type="entry name" value="SAP_dom_sf"/>
</dbReference>
<organism evidence="3 4">
    <name type="scientific">Coccomyxa subellipsoidea (strain C-169)</name>
    <name type="common">Green microalga</name>
    <dbReference type="NCBI Taxonomy" id="574566"/>
    <lineage>
        <taxon>Eukaryota</taxon>
        <taxon>Viridiplantae</taxon>
        <taxon>Chlorophyta</taxon>
        <taxon>core chlorophytes</taxon>
        <taxon>Trebouxiophyceae</taxon>
        <taxon>Trebouxiophyceae incertae sedis</taxon>
        <taxon>Coccomyxaceae</taxon>
        <taxon>Coccomyxa</taxon>
        <taxon>Coccomyxa subellipsoidea</taxon>
    </lineage>
</organism>
<dbReference type="KEGG" id="csl:COCSUDRAFT_65753"/>
<evidence type="ECO:0000256" key="1">
    <source>
        <dbReference type="SAM" id="MobiDB-lite"/>
    </source>
</evidence>
<feature type="compositionally biased region" description="Low complexity" evidence="1">
    <location>
        <begin position="260"/>
        <end position="271"/>
    </location>
</feature>
<dbReference type="RefSeq" id="XP_005648665.1">
    <property type="nucleotide sequence ID" value="XM_005648608.1"/>
</dbReference>
<feature type="region of interest" description="Disordered" evidence="1">
    <location>
        <begin position="462"/>
        <end position="484"/>
    </location>
</feature>
<dbReference type="SUPFAM" id="SSF68906">
    <property type="entry name" value="SAP domain"/>
    <property type="match status" value="1"/>
</dbReference>
<feature type="compositionally biased region" description="Acidic residues" evidence="1">
    <location>
        <begin position="218"/>
        <end position="232"/>
    </location>
</feature>
<dbReference type="Proteomes" id="UP000007264">
    <property type="component" value="Unassembled WGS sequence"/>
</dbReference>
<dbReference type="eggNOG" id="KOG2416">
    <property type="taxonomic scope" value="Eukaryota"/>
</dbReference>
<dbReference type="SUPFAM" id="SSF54928">
    <property type="entry name" value="RNA-binding domain, RBD"/>
    <property type="match status" value="1"/>
</dbReference>
<keyword evidence="4" id="KW-1185">Reference proteome</keyword>